<feature type="transmembrane region" description="Helical" evidence="1">
    <location>
        <begin position="22"/>
        <end position="39"/>
    </location>
</feature>
<evidence type="ECO:0000256" key="1">
    <source>
        <dbReference type="SAM" id="Phobius"/>
    </source>
</evidence>
<proteinExistence type="predicted"/>
<accession>A0A2U8DS94</accession>
<reference evidence="3" key="1">
    <citation type="submission" date="2017-04" db="EMBL/GenBank/DDBJ databases">
        <authorList>
            <person name="Song Y."/>
            <person name="Cho B.-K."/>
        </authorList>
    </citation>
    <scope>NUCLEOTIDE SEQUENCE [LARGE SCALE GENOMIC DNA]</scope>
    <source>
        <strain evidence="3">SL1</strain>
    </source>
</reference>
<dbReference type="Proteomes" id="UP000244910">
    <property type="component" value="Chromosome"/>
</dbReference>
<keyword evidence="1" id="KW-1133">Transmembrane helix</keyword>
<dbReference type="EMBL" id="CP020953">
    <property type="protein sequence ID" value="AWI05617.1"/>
    <property type="molecule type" value="Genomic_DNA"/>
</dbReference>
<gene>
    <name evidence="2" type="ORF">B9W14_14260</name>
</gene>
<dbReference type="AlphaFoldDB" id="A0A2U8DS94"/>
<evidence type="ECO:0000313" key="2">
    <source>
        <dbReference type="EMBL" id="AWI05617.1"/>
    </source>
</evidence>
<feature type="transmembrane region" description="Helical" evidence="1">
    <location>
        <begin position="51"/>
        <end position="68"/>
    </location>
</feature>
<keyword evidence="1" id="KW-0812">Transmembrane</keyword>
<evidence type="ECO:0000313" key="3">
    <source>
        <dbReference type="Proteomes" id="UP000244910"/>
    </source>
</evidence>
<organism evidence="2 3">
    <name type="scientific">Clostridium drakei</name>
    <dbReference type="NCBI Taxonomy" id="332101"/>
    <lineage>
        <taxon>Bacteria</taxon>
        <taxon>Bacillati</taxon>
        <taxon>Bacillota</taxon>
        <taxon>Clostridia</taxon>
        <taxon>Eubacteriales</taxon>
        <taxon>Clostridiaceae</taxon>
        <taxon>Clostridium</taxon>
    </lineage>
</organism>
<name>A0A2U8DS94_9CLOT</name>
<sequence length="69" mass="8531">MVKTIITFLYYRIKENSPIKKLLYGLVCVKILFFNFIYMKLKAKKFNVNKYICHILLYIFINMKYFLIY</sequence>
<keyword evidence="3" id="KW-1185">Reference proteome</keyword>
<keyword evidence="1" id="KW-0472">Membrane</keyword>
<dbReference type="KEGG" id="cdrk:B9W14_14260"/>
<protein>
    <submittedName>
        <fullName evidence="2">Uncharacterized protein</fullName>
    </submittedName>
</protein>